<dbReference type="GO" id="GO:0003682">
    <property type="term" value="F:chromatin binding"/>
    <property type="evidence" value="ECO:0000318"/>
    <property type="project" value="GO_Central"/>
</dbReference>
<dbReference type="InterPro" id="IPR042097">
    <property type="entry name" value="Aminopeptidase_N-like_N_sf"/>
</dbReference>
<keyword evidence="4" id="KW-0805">Transcription regulation</keyword>
<accession>B6K841</accession>
<dbReference type="RefSeq" id="XP_002175988.1">
    <property type="nucleotide sequence ID" value="XM_002175952.1"/>
</dbReference>
<dbReference type="VEuPathDB" id="FungiDB:SJAG_04917"/>
<name>B6K841_SCHJY</name>
<dbReference type="GO" id="GO:0000976">
    <property type="term" value="F:transcription cis-regulatory region binding"/>
    <property type="evidence" value="ECO:0000318"/>
    <property type="project" value="GO_Central"/>
</dbReference>
<dbReference type="CDD" id="cd09839">
    <property type="entry name" value="M1_like_TAF2"/>
    <property type="match status" value="1"/>
</dbReference>
<dbReference type="SUPFAM" id="SSF63737">
    <property type="entry name" value="Leukotriene A4 hydrolase N-terminal domain"/>
    <property type="match status" value="1"/>
</dbReference>
<comment type="function">
    <text evidence="7">Functions as a component of the DNA-binding general transcription factor complex TFIID. Binding of TFIID to a promoter (with or without TATA element) is the initial step in pre-initiation complex (PIC) formation. TFIID plays a key role in the regulation of gene expression by RNA polymerase II through different activities such as transcription activator interaction, core promoter recognition and selectivity, TFIIA and TFIIB interaction, chromatin modification (histone acetylation by TAF1), facilitation of DNA opening and initiation of transcription.</text>
</comment>
<comment type="subcellular location">
    <subcellularLocation>
        <location evidence="1">Nucleus</location>
    </subcellularLocation>
</comment>
<evidence type="ECO:0000259" key="12">
    <source>
        <dbReference type="Pfam" id="PF25577"/>
    </source>
</evidence>
<sequence length="1147" mass="130307">MSHSTDAPARGYIIYKIAINVDFQGQTVKGYTEITINKTNPSLETVLLDCYQIDVSHVTVDGAEAVYEYSNALKRIRLSQTNSNVHQHHQLQSQMTAIAQELGGLTVHLPKTEEEHAKPFLIKVEYELRKPMCGLTFVGTDVVDKRYPHLYTSHSTLPYSASAWVPCFDSIWERCTWELEVTIPKTLLLVDGVSTVADLDAAESHDIEVICCGDLIDQATHPEDNTKKTVYFTVNTPVSAQYICFAAGPFHHINLTDFREAEDDDAMGSSAVEISGYYLPKYLDEVQNTCAFIYKAMDFFVREYGSYPFTTFKLCFVDEITIPVISSASMAIVGNSLLYPKDIIEPIYDSTRTLTWALASQWIGVYVIPKHWHDLWLIYGLSFYITGLFLRMLMGNNDYRFRLKMAVYKILELDVGRPPIASTDVSLPINLAALEFVALKAPMVIHILEQRLTKTGGSLGMSRVIPKLLLQAMSGDMHNGCLSTTHFLKTCEKASHIKLDVFAQQWIYGFGYPIFRVVQRFNRKKMIIEMGINQVQAKEMPKLSRNSLDFMDEATRHLNGETVKPVIPVFSGPMTIRIHEADGTPYEHVVELKDTFTKLDIQYNTKYKRISRNRSSKNVRKEGDDHGGLDSDYVIKSLGDILQTDEDVENWHLYDYTKEDEDAMATEAFEWIRVDADFEWICGLRVGQPEHMYVSQLQQDRDVVAQLEAIRYFCSDSFRPSRQVSTVLLRTLMDSRYYYGIRQEAALALAKCATEELEWIGHFHLRKAFLDKFCFENSTIPKSNVFSSIIDYYLKCTMVHAFSRIRDRKGDTPITVKKLLLDLLCFNDNANNELSDAHYICHLIEALVDALIPRGETMQFAFSDAGHMQFVKTVIAEIDRYLRIDGWMPSYCNVISRTALEGKNKLSQVFHLGFEVKDLFPYVQEGNFNLLRSKVFDLMLSIGALKVSSLMKYMFYMLVNDPSPCFRQNLVRSINYGFGVIARSSTKAETVDNDLVVEEDVNKAVEKRIDITSRASISGAIEALRHDMGKNEELANTLWETVNSTKIDLVTKQSLLNICRVLYETKSSLIVVLKIPSLVPHLRAIHLGKGKIVIKKAPLKTLPTKPAKTPHVIIKNTPPAPPAINTKPKGPTLRIKLTNLRKRSPSR</sequence>
<dbReference type="Gene3D" id="2.60.40.1730">
    <property type="entry name" value="tricorn interacting facor f3 domain"/>
    <property type="match status" value="1"/>
</dbReference>
<dbReference type="GO" id="GO:0045944">
    <property type="term" value="P:positive regulation of transcription by RNA polymerase II"/>
    <property type="evidence" value="ECO:0007669"/>
    <property type="project" value="EnsemblFungi"/>
</dbReference>
<evidence type="ECO:0000313" key="15">
    <source>
        <dbReference type="Proteomes" id="UP000001744"/>
    </source>
</evidence>
<evidence type="ECO:0000256" key="2">
    <source>
        <dbReference type="ARBA" id="ARBA00010937"/>
    </source>
</evidence>
<dbReference type="Pfam" id="PF25316">
    <property type="entry name" value="TAF2_3rd"/>
    <property type="match status" value="1"/>
</dbReference>
<dbReference type="OrthoDB" id="308861at2759"/>
<dbReference type="Pfam" id="PF17900">
    <property type="entry name" value="Peptidase_M1_N"/>
    <property type="match status" value="1"/>
</dbReference>
<dbReference type="InterPro" id="IPR045357">
    <property type="entry name" value="Aminopeptidase_N-like_N"/>
</dbReference>
<feature type="domain" description="Transcription initiation factor TFIID subunit 2 Ig-like" evidence="11">
    <location>
        <begin position="511"/>
        <end position="689"/>
    </location>
</feature>
<evidence type="ECO:0000256" key="1">
    <source>
        <dbReference type="ARBA" id="ARBA00004123"/>
    </source>
</evidence>
<dbReference type="PANTHER" id="PTHR15137:SF9">
    <property type="entry name" value="TRANSCRIPTION INITIATION FACTOR TFIID SUBUNIT 2"/>
    <property type="match status" value="1"/>
</dbReference>
<evidence type="ECO:0000256" key="6">
    <source>
        <dbReference type="ARBA" id="ARBA00023242"/>
    </source>
</evidence>
<dbReference type="InterPro" id="IPR027268">
    <property type="entry name" value="Peptidase_M4/M1_CTD_sf"/>
</dbReference>
<dbReference type="JaponicusDB" id="SJAG_04917">
    <property type="gene designation" value="taf2"/>
</dbReference>
<dbReference type="Gene3D" id="1.10.390.10">
    <property type="entry name" value="Neutral Protease Domain 2"/>
    <property type="match status" value="1"/>
</dbReference>
<evidence type="ECO:0000313" key="13">
    <source>
        <dbReference type="EMBL" id="EEB09695.1"/>
    </source>
</evidence>
<evidence type="ECO:0000259" key="11">
    <source>
        <dbReference type="Pfam" id="PF25316"/>
    </source>
</evidence>
<dbReference type="InterPro" id="IPR057345">
    <property type="entry name" value="Ig-like_TAF2"/>
</dbReference>
<evidence type="ECO:0000256" key="8">
    <source>
        <dbReference type="ARBA" id="ARBA00076306"/>
    </source>
</evidence>
<dbReference type="STRING" id="402676.B6K841"/>
<dbReference type="PANTHER" id="PTHR15137">
    <property type="entry name" value="TRANSCRIPTION INITIATION FACTOR TFIID"/>
    <property type="match status" value="1"/>
</dbReference>
<evidence type="ECO:0000256" key="9">
    <source>
        <dbReference type="SAM" id="MobiDB-lite"/>
    </source>
</evidence>
<protein>
    <recommendedName>
        <fullName evidence="3">Transcription initiation factor TFIID subunit 2</fullName>
    </recommendedName>
    <alternativeName>
        <fullName evidence="8">TBP-associated factor 2</fullName>
    </alternativeName>
</protein>
<dbReference type="eggNOG" id="KOG1932">
    <property type="taxonomic scope" value="Eukaryota"/>
</dbReference>
<evidence type="ECO:0000256" key="4">
    <source>
        <dbReference type="ARBA" id="ARBA00023015"/>
    </source>
</evidence>
<dbReference type="GO" id="GO:0006367">
    <property type="term" value="P:transcription initiation at RNA polymerase II promoter"/>
    <property type="evidence" value="ECO:0000318"/>
    <property type="project" value="GO_Central"/>
</dbReference>
<keyword evidence="5" id="KW-0804">Transcription</keyword>
<gene>
    <name evidence="14" type="primary">taf2</name>
    <name evidence="13" type="ORF">SJAG_04917</name>
</gene>
<reference evidence="13 15" key="1">
    <citation type="journal article" date="2011" name="Science">
        <title>Comparative functional genomics of the fission yeasts.</title>
        <authorList>
            <person name="Rhind N."/>
            <person name="Chen Z."/>
            <person name="Yassour M."/>
            <person name="Thompson D.A."/>
            <person name="Haas B.J."/>
            <person name="Habib N."/>
            <person name="Wapinski I."/>
            <person name="Roy S."/>
            <person name="Lin M.F."/>
            <person name="Heiman D.I."/>
            <person name="Young S.K."/>
            <person name="Furuya K."/>
            <person name="Guo Y."/>
            <person name="Pidoux A."/>
            <person name="Chen H.M."/>
            <person name="Robbertse B."/>
            <person name="Goldberg J.M."/>
            <person name="Aoki K."/>
            <person name="Bayne E.H."/>
            <person name="Berlin A.M."/>
            <person name="Desjardins C.A."/>
            <person name="Dobbs E."/>
            <person name="Dukaj L."/>
            <person name="Fan L."/>
            <person name="FitzGerald M.G."/>
            <person name="French C."/>
            <person name="Gujja S."/>
            <person name="Hansen K."/>
            <person name="Keifenheim D."/>
            <person name="Levin J.Z."/>
            <person name="Mosher R.A."/>
            <person name="Mueller C.A."/>
            <person name="Pfiffner J."/>
            <person name="Priest M."/>
            <person name="Russ C."/>
            <person name="Smialowska A."/>
            <person name="Swoboda P."/>
            <person name="Sykes S.M."/>
            <person name="Vaughn M."/>
            <person name="Vengrova S."/>
            <person name="Yoder R."/>
            <person name="Zeng Q."/>
            <person name="Allshire R."/>
            <person name="Baulcombe D."/>
            <person name="Birren B.W."/>
            <person name="Brown W."/>
            <person name="Ekwall K."/>
            <person name="Kellis M."/>
            <person name="Leatherwood J."/>
            <person name="Levin H."/>
            <person name="Margalit H."/>
            <person name="Martienssen R."/>
            <person name="Nieduszynski C.A."/>
            <person name="Spatafora J.W."/>
            <person name="Friedman N."/>
            <person name="Dalgaard J.Z."/>
            <person name="Baumann P."/>
            <person name="Niki H."/>
            <person name="Regev A."/>
            <person name="Nusbaum C."/>
        </authorList>
    </citation>
    <scope>NUCLEOTIDE SEQUENCE [LARGE SCALE GENOMIC DNA]</scope>
    <source>
        <strain evidence="15">yFS275 / FY16936</strain>
    </source>
</reference>
<dbReference type="OMA" id="EQPDYQW"/>
<dbReference type="Pfam" id="PF25577">
    <property type="entry name" value="TPR_TAF2_C"/>
    <property type="match status" value="1"/>
</dbReference>
<dbReference type="GeneID" id="7050349"/>
<evidence type="ECO:0000256" key="5">
    <source>
        <dbReference type="ARBA" id="ARBA00023163"/>
    </source>
</evidence>
<dbReference type="HOGENOM" id="CLU_002317_2_0_1"/>
<organism evidence="13 15">
    <name type="scientific">Schizosaccharomyces japonicus (strain yFS275 / FY16936)</name>
    <name type="common">Fission yeast</name>
    <dbReference type="NCBI Taxonomy" id="402676"/>
    <lineage>
        <taxon>Eukaryota</taxon>
        <taxon>Fungi</taxon>
        <taxon>Dikarya</taxon>
        <taxon>Ascomycota</taxon>
        <taxon>Taphrinomycotina</taxon>
        <taxon>Schizosaccharomycetes</taxon>
        <taxon>Schizosaccharomycetales</taxon>
        <taxon>Schizosaccharomycetaceae</taxon>
        <taxon>Schizosaccharomyces</taxon>
    </lineage>
</organism>
<evidence type="ECO:0000256" key="7">
    <source>
        <dbReference type="ARBA" id="ARBA00025346"/>
    </source>
</evidence>
<evidence type="ECO:0000313" key="14">
    <source>
        <dbReference type="JaponicusDB" id="SJAG_04917"/>
    </source>
</evidence>
<dbReference type="InterPro" id="IPR037813">
    <property type="entry name" value="TAF2"/>
</dbReference>
<comment type="similarity">
    <text evidence="2">Belongs to the TAF2 family.</text>
</comment>
<dbReference type="EMBL" id="KE651167">
    <property type="protein sequence ID" value="EEB09695.1"/>
    <property type="molecule type" value="Genomic_DNA"/>
</dbReference>
<feature type="domain" description="Aminopeptidase N-like N-terminal" evidence="10">
    <location>
        <begin position="14"/>
        <end position="190"/>
    </location>
</feature>
<evidence type="ECO:0000259" key="10">
    <source>
        <dbReference type="Pfam" id="PF17900"/>
    </source>
</evidence>
<dbReference type="InterPro" id="IPR057991">
    <property type="entry name" value="TPR_TAF2_C"/>
</dbReference>
<dbReference type="Proteomes" id="UP000001744">
    <property type="component" value="Unassembled WGS sequence"/>
</dbReference>
<keyword evidence="15" id="KW-1185">Reference proteome</keyword>
<evidence type="ECO:0000256" key="3">
    <source>
        <dbReference type="ARBA" id="ARBA00017363"/>
    </source>
</evidence>
<feature type="region of interest" description="Disordered" evidence="9">
    <location>
        <begin position="1109"/>
        <end position="1130"/>
    </location>
</feature>
<proteinExistence type="inferred from homology"/>
<dbReference type="SUPFAM" id="SSF55486">
    <property type="entry name" value="Metalloproteases ('zincins'), catalytic domain"/>
    <property type="match status" value="1"/>
</dbReference>
<feature type="domain" description="Transcription initiation factor TFIID subunit 2 TPR repeats" evidence="12">
    <location>
        <begin position="692"/>
        <end position="976"/>
    </location>
</feature>
<keyword evidence="6" id="KW-0539">Nucleus</keyword>
<dbReference type="GO" id="GO:0005669">
    <property type="term" value="C:transcription factor TFIID complex"/>
    <property type="evidence" value="ECO:0000318"/>
    <property type="project" value="GO_Central"/>
</dbReference>
<dbReference type="AlphaFoldDB" id="B6K841"/>
<dbReference type="FunFam" id="1.10.390.10:FF:000011">
    <property type="entry name" value="Transcription initiation factor TFIID subunit"/>
    <property type="match status" value="1"/>
</dbReference>